<proteinExistence type="predicted"/>
<dbReference type="Pfam" id="PF02518">
    <property type="entry name" value="HATPase_c"/>
    <property type="match status" value="1"/>
</dbReference>
<sequence>MTALTWGLTALAAACMAFGIWQWVARRRMIQQLNQMLDRAIAGGFAEDRFDETEMSALESRLARFLRGSAAARKAVEGEQAAVKTLIADTSHQTRTPISNLLLYASLLSESDLTPKQREQTQAITAQGEKLSFLIHGLVKASRLEAGIVAPLPAHNPVGPLLEGAAEQEERGAQAKQITLRAMPFQGDAAFDPRWTGEALGNVVNNAVKYTPVGGTVTISAQMLDSFCRVDVADTGPGIPESEQAEIFNRFFRGRDACTAQGLGLGLYLAREILTKQGGYIKVTSKPGEGCVFSLYLPREVQGAGEAT</sequence>
<dbReference type="AlphaFoldDB" id="A0A9D1R7U2"/>
<organism evidence="8 9">
    <name type="scientific">Candidatus Acetatifactor stercoripullorum</name>
    <dbReference type="NCBI Taxonomy" id="2838414"/>
    <lineage>
        <taxon>Bacteria</taxon>
        <taxon>Bacillati</taxon>
        <taxon>Bacillota</taxon>
        <taxon>Clostridia</taxon>
        <taxon>Lachnospirales</taxon>
        <taxon>Lachnospiraceae</taxon>
        <taxon>Acetatifactor</taxon>
    </lineage>
</organism>
<evidence type="ECO:0000313" key="8">
    <source>
        <dbReference type="EMBL" id="HIW82524.1"/>
    </source>
</evidence>
<dbReference type="SMART" id="SM00388">
    <property type="entry name" value="HisKA"/>
    <property type="match status" value="1"/>
</dbReference>
<evidence type="ECO:0000256" key="2">
    <source>
        <dbReference type="ARBA" id="ARBA00012438"/>
    </source>
</evidence>
<gene>
    <name evidence="8" type="ORF">H9742_13560</name>
</gene>
<dbReference type="InterPro" id="IPR004358">
    <property type="entry name" value="Sig_transdc_His_kin-like_C"/>
</dbReference>
<dbReference type="PANTHER" id="PTHR43711">
    <property type="entry name" value="TWO-COMPONENT HISTIDINE KINASE"/>
    <property type="match status" value="1"/>
</dbReference>
<dbReference type="InterPro" id="IPR005467">
    <property type="entry name" value="His_kinase_dom"/>
</dbReference>
<keyword evidence="4" id="KW-0808">Transferase</keyword>
<keyword evidence="6" id="KW-0902">Two-component regulatory system</keyword>
<dbReference type="InterPro" id="IPR036890">
    <property type="entry name" value="HATPase_C_sf"/>
</dbReference>
<dbReference type="EMBL" id="DXGH01000073">
    <property type="protein sequence ID" value="HIW82524.1"/>
    <property type="molecule type" value="Genomic_DNA"/>
</dbReference>
<dbReference type="CDD" id="cd00075">
    <property type="entry name" value="HATPase"/>
    <property type="match status" value="1"/>
</dbReference>
<dbReference type="CDD" id="cd00082">
    <property type="entry name" value="HisKA"/>
    <property type="match status" value="1"/>
</dbReference>
<dbReference type="Proteomes" id="UP000824265">
    <property type="component" value="Unassembled WGS sequence"/>
</dbReference>
<keyword evidence="3" id="KW-0597">Phosphoprotein</keyword>
<accession>A0A9D1R7U2</accession>
<dbReference type="EC" id="2.7.13.3" evidence="2"/>
<dbReference type="InterPro" id="IPR050736">
    <property type="entry name" value="Sensor_HK_Regulatory"/>
</dbReference>
<feature type="domain" description="Histidine kinase" evidence="7">
    <location>
        <begin position="89"/>
        <end position="301"/>
    </location>
</feature>
<dbReference type="InterPro" id="IPR003661">
    <property type="entry name" value="HisK_dim/P_dom"/>
</dbReference>
<dbReference type="Gene3D" id="3.30.565.10">
    <property type="entry name" value="Histidine kinase-like ATPase, C-terminal domain"/>
    <property type="match status" value="1"/>
</dbReference>
<evidence type="ECO:0000256" key="3">
    <source>
        <dbReference type="ARBA" id="ARBA00022553"/>
    </source>
</evidence>
<keyword evidence="5 8" id="KW-0418">Kinase</keyword>
<evidence type="ECO:0000259" key="7">
    <source>
        <dbReference type="PROSITE" id="PS50109"/>
    </source>
</evidence>
<dbReference type="PROSITE" id="PS50109">
    <property type="entry name" value="HIS_KIN"/>
    <property type="match status" value="1"/>
</dbReference>
<dbReference type="PRINTS" id="PR00344">
    <property type="entry name" value="BCTRLSENSOR"/>
</dbReference>
<dbReference type="Pfam" id="PF00512">
    <property type="entry name" value="HisKA"/>
    <property type="match status" value="1"/>
</dbReference>
<protein>
    <recommendedName>
        <fullName evidence="2">histidine kinase</fullName>
        <ecNumber evidence="2">2.7.13.3</ecNumber>
    </recommendedName>
</protein>
<evidence type="ECO:0000256" key="1">
    <source>
        <dbReference type="ARBA" id="ARBA00000085"/>
    </source>
</evidence>
<reference evidence="8" key="1">
    <citation type="journal article" date="2021" name="PeerJ">
        <title>Extensive microbial diversity within the chicken gut microbiome revealed by metagenomics and culture.</title>
        <authorList>
            <person name="Gilroy R."/>
            <person name="Ravi A."/>
            <person name="Getino M."/>
            <person name="Pursley I."/>
            <person name="Horton D.L."/>
            <person name="Alikhan N.F."/>
            <person name="Baker D."/>
            <person name="Gharbi K."/>
            <person name="Hall N."/>
            <person name="Watson M."/>
            <person name="Adriaenssens E.M."/>
            <person name="Foster-Nyarko E."/>
            <person name="Jarju S."/>
            <person name="Secka A."/>
            <person name="Antonio M."/>
            <person name="Oren A."/>
            <person name="Chaudhuri R.R."/>
            <person name="La Ragione R."/>
            <person name="Hildebrand F."/>
            <person name="Pallen M.J."/>
        </authorList>
    </citation>
    <scope>NUCLEOTIDE SEQUENCE</scope>
    <source>
        <strain evidence="8">CHK195-6426</strain>
    </source>
</reference>
<dbReference type="InterPro" id="IPR003594">
    <property type="entry name" value="HATPase_dom"/>
</dbReference>
<evidence type="ECO:0000256" key="5">
    <source>
        <dbReference type="ARBA" id="ARBA00022777"/>
    </source>
</evidence>
<comment type="caution">
    <text evidence="8">The sequence shown here is derived from an EMBL/GenBank/DDBJ whole genome shotgun (WGS) entry which is preliminary data.</text>
</comment>
<name>A0A9D1R7U2_9FIRM</name>
<evidence type="ECO:0000313" key="9">
    <source>
        <dbReference type="Proteomes" id="UP000824265"/>
    </source>
</evidence>
<dbReference type="SUPFAM" id="SSF47384">
    <property type="entry name" value="Homodimeric domain of signal transducing histidine kinase"/>
    <property type="match status" value="1"/>
</dbReference>
<dbReference type="SUPFAM" id="SSF55874">
    <property type="entry name" value="ATPase domain of HSP90 chaperone/DNA topoisomerase II/histidine kinase"/>
    <property type="match status" value="1"/>
</dbReference>
<dbReference type="Gene3D" id="1.10.287.130">
    <property type="match status" value="1"/>
</dbReference>
<evidence type="ECO:0000256" key="6">
    <source>
        <dbReference type="ARBA" id="ARBA00023012"/>
    </source>
</evidence>
<dbReference type="InterPro" id="IPR036097">
    <property type="entry name" value="HisK_dim/P_sf"/>
</dbReference>
<comment type="catalytic activity">
    <reaction evidence="1">
        <text>ATP + protein L-histidine = ADP + protein N-phospho-L-histidine.</text>
        <dbReference type="EC" id="2.7.13.3"/>
    </reaction>
</comment>
<evidence type="ECO:0000256" key="4">
    <source>
        <dbReference type="ARBA" id="ARBA00022679"/>
    </source>
</evidence>
<dbReference type="SMART" id="SM00387">
    <property type="entry name" value="HATPase_c"/>
    <property type="match status" value="1"/>
</dbReference>
<dbReference type="GO" id="GO:0000155">
    <property type="term" value="F:phosphorelay sensor kinase activity"/>
    <property type="evidence" value="ECO:0007669"/>
    <property type="project" value="InterPro"/>
</dbReference>
<reference evidence="8" key="2">
    <citation type="submission" date="2021-04" db="EMBL/GenBank/DDBJ databases">
        <authorList>
            <person name="Gilroy R."/>
        </authorList>
    </citation>
    <scope>NUCLEOTIDE SEQUENCE</scope>
    <source>
        <strain evidence="8">CHK195-6426</strain>
    </source>
</reference>
<dbReference type="PANTHER" id="PTHR43711:SF1">
    <property type="entry name" value="HISTIDINE KINASE 1"/>
    <property type="match status" value="1"/>
</dbReference>